<gene>
    <name evidence="2" type="ORF">BP5796_00142</name>
</gene>
<dbReference type="EMBL" id="PDLN01000001">
    <property type="protein sequence ID" value="RDW94379.1"/>
    <property type="molecule type" value="Genomic_DNA"/>
</dbReference>
<dbReference type="AlphaFoldDB" id="A0A3D8T765"/>
<feature type="domain" description="DUF7730" evidence="1">
    <location>
        <begin position="5"/>
        <end position="172"/>
    </location>
</feature>
<protein>
    <recommendedName>
        <fullName evidence="1">DUF7730 domain-containing protein</fullName>
    </recommendedName>
</protein>
<sequence>MAPSESPFMRIPCEIRLMIYDYLFDDKGHDILEIRNTNPDSYHRSFHHRTGYRIVGQGRSRPTTYRLVTDAELHTSILRVTRKIHEEASHRLYSNHMFDFGKDIEAIVPFCSDLTPQTRCLIPGMSLFKRGSVYCRDYDRCEWSSVCEYIKEHMQIRTLRLVVEGGRPSLGWEGLPSYSVADFKTLSLVNYEPLEWVWELLTIKGIQKLDILPDIHHCPPSHSSAMAFFAAFSSSIGTDFADFLHMEMAAA</sequence>
<dbReference type="PANTHER" id="PTHR42085">
    <property type="entry name" value="F-BOX DOMAIN-CONTAINING PROTEIN"/>
    <property type="match status" value="1"/>
</dbReference>
<keyword evidence="3" id="KW-1185">Reference proteome</keyword>
<accession>A0A3D8T765</accession>
<proteinExistence type="predicted"/>
<name>A0A3D8T765_9HELO</name>
<dbReference type="Proteomes" id="UP000256328">
    <property type="component" value="Unassembled WGS sequence"/>
</dbReference>
<dbReference type="PANTHER" id="PTHR42085:SF2">
    <property type="entry name" value="F-BOX DOMAIN-CONTAINING PROTEIN"/>
    <property type="match status" value="1"/>
</dbReference>
<dbReference type="InterPro" id="IPR056632">
    <property type="entry name" value="DUF7730"/>
</dbReference>
<dbReference type="OrthoDB" id="5420711at2759"/>
<dbReference type="InterPro" id="IPR038883">
    <property type="entry name" value="AN11006-like"/>
</dbReference>
<evidence type="ECO:0000313" key="3">
    <source>
        <dbReference type="Proteomes" id="UP000256328"/>
    </source>
</evidence>
<organism evidence="2 3">
    <name type="scientific">Coleophoma crateriformis</name>
    <dbReference type="NCBI Taxonomy" id="565419"/>
    <lineage>
        <taxon>Eukaryota</taxon>
        <taxon>Fungi</taxon>
        <taxon>Dikarya</taxon>
        <taxon>Ascomycota</taxon>
        <taxon>Pezizomycotina</taxon>
        <taxon>Leotiomycetes</taxon>
        <taxon>Helotiales</taxon>
        <taxon>Dermateaceae</taxon>
        <taxon>Coleophoma</taxon>
    </lineage>
</organism>
<evidence type="ECO:0000313" key="2">
    <source>
        <dbReference type="EMBL" id="RDW94379.1"/>
    </source>
</evidence>
<evidence type="ECO:0000259" key="1">
    <source>
        <dbReference type="Pfam" id="PF24864"/>
    </source>
</evidence>
<comment type="caution">
    <text evidence="2">The sequence shown here is derived from an EMBL/GenBank/DDBJ whole genome shotgun (WGS) entry which is preliminary data.</text>
</comment>
<reference evidence="2 3" key="1">
    <citation type="journal article" date="2018" name="IMA Fungus">
        <title>IMA Genome-F 9: Draft genome sequence of Annulohypoxylon stygium, Aspergillus mulundensis, Berkeleyomyces basicola (syn. Thielaviopsis basicola), Ceratocystis smalleyi, two Cercospora beticola strains, Coleophoma cylindrospora, Fusarium fracticaudum, Phialophora cf. hyalina, and Morchella septimelata.</title>
        <authorList>
            <person name="Wingfield B.D."/>
            <person name="Bills G.F."/>
            <person name="Dong Y."/>
            <person name="Huang W."/>
            <person name="Nel W.J."/>
            <person name="Swalarsk-Parry B.S."/>
            <person name="Vaghefi N."/>
            <person name="Wilken P.M."/>
            <person name="An Z."/>
            <person name="de Beer Z.W."/>
            <person name="De Vos L."/>
            <person name="Chen L."/>
            <person name="Duong T.A."/>
            <person name="Gao Y."/>
            <person name="Hammerbacher A."/>
            <person name="Kikkert J.R."/>
            <person name="Li Y."/>
            <person name="Li H."/>
            <person name="Li K."/>
            <person name="Li Q."/>
            <person name="Liu X."/>
            <person name="Ma X."/>
            <person name="Naidoo K."/>
            <person name="Pethybridge S.J."/>
            <person name="Sun J."/>
            <person name="Steenkamp E.T."/>
            <person name="van der Nest M.A."/>
            <person name="van Wyk S."/>
            <person name="Wingfield M.J."/>
            <person name="Xiong C."/>
            <person name="Yue Q."/>
            <person name="Zhang X."/>
        </authorList>
    </citation>
    <scope>NUCLEOTIDE SEQUENCE [LARGE SCALE GENOMIC DNA]</scope>
    <source>
        <strain evidence="2 3">BP5796</strain>
    </source>
</reference>
<dbReference type="Pfam" id="PF24864">
    <property type="entry name" value="DUF7730"/>
    <property type="match status" value="1"/>
</dbReference>